<keyword evidence="1" id="KW-0805">Transcription regulation</keyword>
<dbReference type="AlphaFoldDB" id="A0A2S5TAN7"/>
<evidence type="ECO:0000256" key="1">
    <source>
        <dbReference type="ARBA" id="ARBA00023015"/>
    </source>
</evidence>
<proteinExistence type="predicted"/>
<dbReference type="GO" id="GO:0045892">
    <property type="term" value="P:negative regulation of DNA-templated transcription"/>
    <property type="evidence" value="ECO:0007669"/>
    <property type="project" value="TreeGrafter"/>
</dbReference>
<name>A0A2S5TAN7_9GAMM</name>
<dbReference type="InterPro" id="IPR036390">
    <property type="entry name" value="WH_DNA-bd_sf"/>
</dbReference>
<dbReference type="PANTHER" id="PTHR30136:SF24">
    <property type="entry name" value="HTH-TYPE TRANSCRIPTIONAL REPRESSOR ALLR"/>
    <property type="match status" value="1"/>
</dbReference>
<accession>A0A2S5TAN7</accession>
<dbReference type="InterPro" id="IPR050707">
    <property type="entry name" value="HTH_MetabolicPath_Reg"/>
</dbReference>
<dbReference type="CDD" id="cd00090">
    <property type="entry name" value="HTH_ARSR"/>
    <property type="match status" value="1"/>
</dbReference>
<dbReference type="GO" id="GO:0003677">
    <property type="term" value="F:DNA binding"/>
    <property type="evidence" value="ECO:0007669"/>
    <property type="project" value="UniProtKB-KW"/>
</dbReference>
<dbReference type="Proteomes" id="UP000238220">
    <property type="component" value="Unassembled WGS sequence"/>
</dbReference>
<dbReference type="GO" id="GO:0003700">
    <property type="term" value="F:DNA-binding transcription factor activity"/>
    <property type="evidence" value="ECO:0007669"/>
    <property type="project" value="TreeGrafter"/>
</dbReference>
<keyword evidence="9" id="KW-1185">Reference proteome</keyword>
<evidence type="ECO:0000313" key="8">
    <source>
        <dbReference type="EMBL" id="PPE72071.1"/>
    </source>
</evidence>
<dbReference type="PANTHER" id="PTHR30136">
    <property type="entry name" value="HELIX-TURN-HELIX TRANSCRIPTIONAL REGULATOR, ICLR FAMILY"/>
    <property type="match status" value="1"/>
</dbReference>
<dbReference type="PROSITE" id="PS51077">
    <property type="entry name" value="HTH_ICLR"/>
    <property type="match status" value="1"/>
</dbReference>
<sequence>MAARIKTPGAKNPHAAALDAALEQSTVPAVSRAAAILRLLGRSDEPQGVQAIARALNIIPSTCLHILRTLVAEELVAVDPATKLYSLNAGVLMLARQWLGQNRFADVAQPALDRIAREHGVTAMGVHVVGIEHMIVVAMARSETMIQLHAQIGSRFPATISATGRCIAAFGEHDRDELHRRFKGLRWDNAPTLAEWERQVAETKANGYAIDQGNYMAGVTVVAAPVFGISRQVTHCLVVVGISEQLRGQALARIGRELRESAAQVSRQLGSA</sequence>
<evidence type="ECO:0000256" key="5">
    <source>
        <dbReference type="ARBA" id="ARBA00042627"/>
    </source>
</evidence>
<evidence type="ECO:0000256" key="4">
    <source>
        <dbReference type="ARBA" id="ARBA00040379"/>
    </source>
</evidence>
<dbReference type="Gene3D" id="3.30.450.40">
    <property type="match status" value="1"/>
</dbReference>
<feature type="domain" description="HTH iclR-type" evidence="6">
    <location>
        <begin position="27"/>
        <end position="89"/>
    </location>
</feature>
<dbReference type="InterPro" id="IPR036388">
    <property type="entry name" value="WH-like_DNA-bd_sf"/>
</dbReference>
<dbReference type="Pfam" id="PF01614">
    <property type="entry name" value="IclR_C"/>
    <property type="match status" value="1"/>
</dbReference>
<keyword evidence="2" id="KW-0238">DNA-binding</keyword>
<dbReference type="RefSeq" id="WP_104232227.1">
    <property type="nucleotide sequence ID" value="NZ_PSNW01000016.1"/>
</dbReference>
<dbReference type="SUPFAM" id="SSF46785">
    <property type="entry name" value="Winged helix' DNA-binding domain"/>
    <property type="match status" value="1"/>
</dbReference>
<dbReference type="SUPFAM" id="SSF55781">
    <property type="entry name" value="GAF domain-like"/>
    <property type="match status" value="1"/>
</dbReference>
<comment type="caution">
    <text evidence="8">The sequence shown here is derived from an EMBL/GenBank/DDBJ whole genome shotgun (WGS) entry which is preliminary data.</text>
</comment>
<dbReference type="Pfam" id="PF09339">
    <property type="entry name" value="HTH_IclR"/>
    <property type="match status" value="1"/>
</dbReference>
<dbReference type="SMART" id="SM00346">
    <property type="entry name" value="HTH_ICLR"/>
    <property type="match status" value="1"/>
</dbReference>
<keyword evidence="3" id="KW-0804">Transcription</keyword>
<organism evidence="8 9">
    <name type="scientific">Solimonas fluminis</name>
    <dbReference type="NCBI Taxonomy" id="2086571"/>
    <lineage>
        <taxon>Bacteria</taxon>
        <taxon>Pseudomonadati</taxon>
        <taxon>Pseudomonadota</taxon>
        <taxon>Gammaproteobacteria</taxon>
        <taxon>Nevskiales</taxon>
        <taxon>Nevskiaceae</taxon>
        <taxon>Solimonas</taxon>
    </lineage>
</organism>
<dbReference type="InterPro" id="IPR011991">
    <property type="entry name" value="ArsR-like_HTH"/>
</dbReference>
<dbReference type="InterPro" id="IPR029016">
    <property type="entry name" value="GAF-like_dom_sf"/>
</dbReference>
<dbReference type="OrthoDB" id="9807558at2"/>
<evidence type="ECO:0000256" key="2">
    <source>
        <dbReference type="ARBA" id="ARBA00023125"/>
    </source>
</evidence>
<dbReference type="InterPro" id="IPR014757">
    <property type="entry name" value="Tscrpt_reg_IclR_C"/>
</dbReference>
<evidence type="ECO:0000313" key="9">
    <source>
        <dbReference type="Proteomes" id="UP000238220"/>
    </source>
</evidence>
<feature type="domain" description="IclR-ED" evidence="7">
    <location>
        <begin position="90"/>
        <end position="271"/>
    </location>
</feature>
<dbReference type="InterPro" id="IPR005471">
    <property type="entry name" value="Tscrpt_reg_IclR_N"/>
</dbReference>
<dbReference type="EMBL" id="PSNW01000016">
    <property type="protein sequence ID" value="PPE72071.1"/>
    <property type="molecule type" value="Genomic_DNA"/>
</dbReference>
<dbReference type="PROSITE" id="PS51078">
    <property type="entry name" value="ICLR_ED"/>
    <property type="match status" value="1"/>
</dbReference>
<evidence type="ECO:0000259" key="6">
    <source>
        <dbReference type="PROSITE" id="PS51077"/>
    </source>
</evidence>
<protein>
    <recommendedName>
        <fullName evidence="4">HTH-type transcriptional repressor AllR</fullName>
    </recommendedName>
    <alternativeName>
        <fullName evidence="5">Negative regulator of allantoin and glyoxylate utilization operons</fullName>
    </alternativeName>
</protein>
<evidence type="ECO:0000256" key="3">
    <source>
        <dbReference type="ARBA" id="ARBA00023163"/>
    </source>
</evidence>
<reference evidence="8 9" key="1">
    <citation type="submission" date="2018-02" db="EMBL/GenBank/DDBJ databases">
        <title>Genome sequencing of Solimonas sp. HR-BB.</title>
        <authorList>
            <person name="Lee Y."/>
            <person name="Jeon C.O."/>
        </authorList>
    </citation>
    <scope>NUCLEOTIDE SEQUENCE [LARGE SCALE GENOMIC DNA]</scope>
    <source>
        <strain evidence="8 9">HR-BB</strain>
    </source>
</reference>
<evidence type="ECO:0000259" key="7">
    <source>
        <dbReference type="PROSITE" id="PS51078"/>
    </source>
</evidence>
<dbReference type="Gene3D" id="1.10.10.10">
    <property type="entry name" value="Winged helix-like DNA-binding domain superfamily/Winged helix DNA-binding domain"/>
    <property type="match status" value="1"/>
</dbReference>
<gene>
    <name evidence="8" type="ORF">C3942_20460</name>
</gene>